<evidence type="ECO:0000313" key="2">
    <source>
        <dbReference type="EMBL" id="CAF1071002.1"/>
    </source>
</evidence>
<accession>A0A814LZL4</accession>
<keyword evidence="1" id="KW-1133">Transmembrane helix</keyword>
<evidence type="ECO:0000313" key="3">
    <source>
        <dbReference type="Proteomes" id="UP000663882"/>
    </source>
</evidence>
<dbReference type="InterPro" id="IPR001646">
    <property type="entry name" value="5peptide_repeat"/>
</dbReference>
<dbReference type="SUPFAM" id="SSF141571">
    <property type="entry name" value="Pentapeptide repeat-like"/>
    <property type="match status" value="1"/>
</dbReference>
<evidence type="ECO:0008006" key="4">
    <source>
        <dbReference type="Google" id="ProtNLM"/>
    </source>
</evidence>
<dbReference type="Pfam" id="PF00805">
    <property type="entry name" value="Pentapeptide"/>
    <property type="match status" value="2"/>
</dbReference>
<dbReference type="InterPro" id="IPR051082">
    <property type="entry name" value="Pentapeptide-BTB/POZ_domain"/>
</dbReference>
<evidence type="ECO:0000256" key="1">
    <source>
        <dbReference type="SAM" id="Phobius"/>
    </source>
</evidence>
<dbReference type="OrthoDB" id="9995927at2759"/>
<dbReference type="PANTHER" id="PTHR14136:SF17">
    <property type="entry name" value="BTB_POZ DOMAIN-CONTAINING PROTEIN KCTD9"/>
    <property type="match status" value="1"/>
</dbReference>
<dbReference type="EMBL" id="CAJNOO010000965">
    <property type="protein sequence ID" value="CAF1071002.1"/>
    <property type="molecule type" value="Genomic_DNA"/>
</dbReference>
<dbReference type="Proteomes" id="UP000663882">
    <property type="component" value="Unassembled WGS sequence"/>
</dbReference>
<keyword evidence="1" id="KW-0812">Transmembrane</keyword>
<proteinExistence type="predicted"/>
<comment type="caution">
    <text evidence="2">The sequence shown here is derived from an EMBL/GenBank/DDBJ whole genome shotgun (WGS) entry which is preliminary data.</text>
</comment>
<protein>
    <recommendedName>
        <fullName evidence="4">Pentapeptide repeat-containing protein</fullName>
    </recommendedName>
</protein>
<sequence length="275" mass="31547">MGKEDVHSVCKFQKKKKHSSPNFFECTQLLVACLVPITIAVYTFIQNDNDQAIALVNREKDLEIAQNQRAQDLKIAEDQQKANILAAYESFLIGHLNRYGMTLNGKTDLSEISLTYRVLKYLSLPKVNLTRSLFAHADLSCVNFYSTILIDSDFTYTSIVTIKNHCFLKSDQLNRTIFAEAIMNNINLCHADFIGTDFTKASLICANISYFVCLECLFVHKNMFRADLNFSRMTMYCNFQMINLTEAILPSVLFRKATFIDTIFTRIQTIEVQFK</sequence>
<dbReference type="AlphaFoldDB" id="A0A814LZL4"/>
<gene>
    <name evidence="2" type="ORF">RFH988_LOCUS17774</name>
</gene>
<organism evidence="2 3">
    <name type="scientific">Rotaria sordida</name>
    <dbReference type="NCBI Taxonomy" id="392033"/>
    <lineage>
        <taxon>Eukaryota</taxon>
        <taxon>Metazoa</taxon>
        <taxon>Spiralia</taxon>
        <taxon>Gnathifera</taxon>
        <taxon>Rotifera</taxon>
        <taxon>Eurotatoria</taxon>
        <taxon>Bdelloidea</taxon>
        <taxon>Philodinida</taxon>
        <taxon>Philodinidae</taxon>
        <taxon>Rotaria</taxon>
    </lineage>
</organism>
<dbReference type="PANTHER" id="PTHR14136">
    <property type="entry name" value="BTB_POZ DOMAIN-CONTAINING PROTEIN KCTD9"/>
    <property type="match status" value="1"/>
</dbReference>
<feature type="transmembrane region" description="Helical" evidence="1">
    <location>
        <begin position="23"/>
        <end position="45"/>
    </location>
</feature>
<keyword evidence="1" id="KW-0472">Membrane</keyword>
<reference evidence="2" key="1">
    <citation type="submission" date="2021-02" db="EMBL/GenBank/DDBJ databases">
        <authorList>
            <person name="Nowell W R."/>
        </authorList>
    </citation>
    <scope>NUCLEOTIDE SEQUENCE</scope>
</reference>
<dbReference type="Gene3D" id="2.160.20.80">
    <property type="entry name" value="E3 ubiquitin-protein ligase SopA"/>
    <property type="match status" value="1"/>
</dbReference>
<name>A0A814LZL4_9BILA</name>